<dbReference type="GO" id="GO:0000976">
    <property type="term" value="F:transcription cis-regulatory region binding"/>
    <property type="evidence" value="ECO:0007669"/>
    <property type="project" value="TreeGrafter"/>
</dbReference>
<dbReference type="OrthoDB" id="3180992at2"/>
<evidence type="ECO:0000313" key="6">
    <source>
        <dbReference type="Proteomes" id="UP000186607"/>
    </source>
</evidence>
<dbReference type="PANTHER" id="PTHR30146:SF138">
    <property type="entry name" value="TRANSCRIPTIONAL REGULATORY PROTEIN"/>
    <property type="match status" value="1"/>
</dbReference>
<accession>A0A1U7NUV4</accession>
<dbReference type="AlphaFoldDB" id="A0A1U7NUV4"/>
<dbReference type="InterPro" id="IPR010982">
    <property type="entry name" value="Lambda_DNA-bd_dom_sf"/>
</dbReference>
<dbReference type="Gene3D" id="1.10.260.40">
    <property type="entry name" value="lambda repressor-like DNA-binding domains"/>
    <property type="match status" value="1"/>
</dbReference>
<dbReference type="RefSeq" id="WP_075835052.1">
    <property type="nucleotide sequence ID" value="NZ_MSTI01000134.1"/>
</dbReference>
<dbReference type="SMART" id="SM00354">
    <property type="entry name" value="HTH_LACI"/>
    <property type="match status" value="1"/>
</dbReference>
<dbReference type="CDD" id="cd06267">
    <property type="entry name" value="PBP1_LacI_sugar_binding-like"/>
    <property type="match status" value="1"/>
</dbReference>
<dbReference type="GO" id="GO:0003700">
    <property type="term" value="F:DNA-binding transcription factor activity"/>
    <property type="evidence" value="ECO:0007669"/>
    <property type="project" value="TreeGrafter"/>
</dbReference>
<gene>
    <name evidence="5" type="ORF">BOO71_0011128</name>
</gene>
<proteinExistence type="predicted"/>
<dbReference type="PANTHER" id="PTHR30146">
    <property type="entry name" value="LACI-RELATED TRANSCRIPTIONAL REPRESSOR"/>
    <property type="match status" value="1"/>
</dbReference>
<organism evidence="5 6">
    <name type="scientific">Deinococcus marmoris</name>
    <dbReference type="NCBI Taxonomy" id="249408"/>
    <lineage>
        <taxon>Bacteria</taxon>
        <taxon>Thermotogati</taxon>
        <taxon>Deinococcota</taxon>
        <taxon>Deinococci</taxon>
        <taxon>Deinococcales</taxon>
        <taxon>Deinococcaceae</taxon>
        <taxon>Deinococcus</taxon>
    </lineage>
</organism>
<keyword evidence="3" id="KW-0804">Transcription</keyword>
<dbReference type="InterPro" id="IPR028082">
    <property type="entry name" value="Peripla_BP_I"/>
</dbReference>
<dbReference type="CDD" id="cd01392">
    <property type="entry name" value="HTH_LacI"/>
    <property type="match status" value="1"/>
</dbReference>
<protein>
    <submittedName>
        <fullName evidence="5">Ribose operon repressor</fullName>
    </submittedName>
</protein>
<keyword evidence="6" id="KW-1185">Reference proteome</keyword>
<evidence type="ECO:0000313" key="5">
    <source>
        <dbReference type="EMBL" id="OLV16701.1"/>
    </source>
</evidence>
<dbReference type="InterPro" id="IPR046335">
    <property type="entry name" value="LacI/GalR-like_sensor"/>
</dbReference>
<sequence>MKSASAGPPTLRHVAQASQVSESTVSKIVNRTKRFSPEVERRVQAAVAELGYTPNPHARSVITGRSRTIGVVVADVLNPHFALLIKGVGSVARARGYTVLLTDSDEDSDLEAELLGTLIPRVDGLIVAPRLEAQVVAQFARLKPLALTARPSDLARRQALGEALTFGVDGFQTGQMIGHYLAQGGHRHVSYLHLAQADDDRLRGLEAALGGQGIRCTVHRSAEPSIEGGLRAATAMLLGEDRPDAVVTYNDLMALGVLAEARKFGFEVPRDFSLVGVDDIPYAALTSPPLTTVRTYSREIGVQLAEALLDRIEGVDRLAPTPPTPQLMVRGSSAPRQYEAAPVGRG</sequence>
<dbReference type="Proteomes" id="UP000186607">
    <property type="component" value="Unassembled WGS sequence"/>
</dbReference>
<dbReference type="SUPFAM" id="SSF53822">
    <property type="entry name" value="Periplasmic binding protein-like I"/>
    <property type="match status" value="1"/>
</dbReference>
<evidence type="ECO:0000256" key="2">
    <source>
        <dbReference type="ARBA" id="ARBA00023125"/>
    </source>
</evidence>
<keyword evidence="2" id="KW-0238">DNA-binding</keyword>
<dbReference type="STRING" id="249408.BOO71_0011128"/>
<comment type="caution">
    <text evidence="5">The sequence shown here is derived from an EMBL/GenBank/DDBJ whole genome shotgun (WGS) entry which is preliminary data.</text>
</comment>
<dbReference type="Gene3D" id="3.40.50.2300">
    <property type="match status" value="2"/>
</dbReference>
<name>A0A1U7NUV4_9DEIO</name>
<keyword evidence="1" id="KW-0805">Transcription regulation</keyword>
<dbReference type="Pfam" id="PF00356">
    <property type="entry name" value="LacI"/>
    <property type="match status" value="1"/>
</dbReference>
<dbReference type="Pfam" id="PF13377">
    <property type="entry name" value="Peripla_BP_3"/>
    <property type="match status" value="1"/>
</dbReference>
<dbReference type="PROSITE" id="PS50932">
    <property type="entry name" value="HTH_LACI_2"/>
    <property type="match status" value="1"/>
</dbReference>
<evidence type="ECO:0000256" key="3">
    <source>
        <dbReference type="ARBA" id="ARBA00023163"/>
    </source>
</evidence>
<dbReference type="InterPro" id="IPR000843">
    <property type="entry name" value="HTH_LacI"/>
</dbReference>
<feature type="domain" description="HTH lacI-type" evidence="4">
    <location>
        <begin position="9"/>
        <end position="63"/>
    </location>
</feature>
<dbReference type="EMBL" id="MSTI01000134">
    <property type="protein sequence ID" value="OLV16701.1"/>
    <property type="molecule type" value="Genomic_DNA"/>
</dbReference>
<evidence type="ECO:0000259" key="4">
    <source>
        <dbReference type="PROSITE" id="PS50932"/>
    </source>
</evidence>
<reference evidence="5 6" key="1">
    <citation type="submission" date="2017-01" db="EMBL/GenBank/DDBJ databases">
        <title>Genome Analysis of Deinococcus marmoris KOPRI26562.</title>
        <authorList>
            <person name="Kim J.H."/>
            <person name="Oh H.-M."/>
        </authorList>
    </citation>
    <scope>NUCLEOTIDE SEQUENCE [LARGE SCALE GENOMIC DNA]</scope>
    <source>
        <strain evidence="5 6">KOPRI26562</strain>
    </source>
</reference>
<dbReference type="SUPFAM" id="SSF47413">
    <property type="entry name" value="lambda repressor-like DNA-binding domains"/>
    <property type="match status" value="1"/>
</dbReference>
<evidence type="ECO:0000256" key="1">
    <source>
        <dbReference type="ARBA" id="ARBA00023015"/>
    </source>
</evidence>